<evidence type="ECO:0000313" key="2">
    <source>
        <dbReference type="EMBL" id="KAI6656442.1"/>
    </source>
</evidence>
<sequence length="100" mass="11451">MGNRLPTHRPKPNLRPPSYPGVQNYHSNRGGSKVFFPTEDPDSCRQEATQSREESILPRKDISHPRENRRRISLKATAPSLPNASDDWEVSEEPRYGELI</sequence>
<dbReference type="AlphaFoldDB" id="A0AAV7K5B4"/>
<accession>A0AAV7K5B4</accession>
<dbReference type="EMBL" id="JAKMXF010000144">
    <property type="protein sequence ID" value="KAI6656442.1"/>
    <property type="molecule type" value="Genomic_DNA"/>
</dbReference>
<feature type="region of interest" description="Disordered" evidence="1">
    <location>
        <begin position="1"/>
        <end position="100"/>
    </location>
</feature>
<organism evidence="2 3">
    <name type="scientific">Oopsacas minuta</name>
    <dbReference type="NCBI Taxonomy" id="111878"/>
    <lineage>
        <taxon>Eukaryota</taxon>
        <taxon>Metazoa</taxon>
        <taxon>Porifera</taxon>
        <taxon>Hexactinellida</taxon>
        <taxon>Hexasterophora</taxon>
        <taxon>Lyssacinosida</taxon>
        <taxon>Leucopsacidae</taxon>
        <taxon>Oopsacas</taxon>
    </lineage>
</organism>
<comment type="caution">
    <text evidence="2">The sequence shown here is derived from an EMBL/GenBank/DDBJ whole genome shotgun (WGS) entry which is preliminary data.</text>
</comment>
<gene>
    <name evidence="2" type="ORF">LOD99_1238</name>
</gene>
<keyword evidence="3" id="KW-1185">Reference proteome</keyword>
<protein>
    <submittedName>
        <fullName evidence="2">Uncharacterized protein</fullName>
    </submittedName>
</protein>
<proteinExistence type="predicted"/>
<reference evidence="2 3" key="1">
    <citation type="journal article" date="2023" name="BMC Biol.">
        <title>The compact genome of the sponge Oopsacas minuta (Hexactinellida) is lacking key metazoan core genes.</title>
        <authorList>
            <person name="Santini S."/>
            <person name="Schenkelaars Q."/>
            <person name="Jourda C."/>
            <person name="Duchesne M."/>
            <person name="Belahbib H."/>
            <person name="Rocher C."/>
            <person name="Selva M."/>
            <person name="Riesgo A."/>
            <person name="Vervoort M."/>
            <person name="Leys S.P."/>
            <person name="Kodjabachian L."/>
            <person name="Le Bivic A."/>
            <person name="Borchiellini C."/>
            <person name="Claverie J.M."/>
            <person name="Renard E."/>
        </authorList>
    </citation>
    <scope>NUCLEOTIDE SEQUENCE [LARGE SCALE GENOMIC DNA]</scope>
    <source>
        <strain evidence="2">SPO-2</strain>
    </source>
</reference>
<name>A0AAV7K5B4_9METZ</name>
<dbReference type="Proteomes" id="UP001165289">
    <property type="component" value="Unassembled WGS sequence"/>
</dbReference>
<feature type="compositionally biased region" description="Basic and acidic residues" evidence="1">
    <location>
        <begin position="42"/>
        <end position="66"/>
    </location>
</feature>
<feature type="compositionally biased region" description="Basic residues" evidence="1">
    <location>
        <begin position="1"/>
        <end position="12"/>
    </location>
</feature>
<evidence type="ECO:0000313" key="3">
    <source>
        <dbReference type="Proteomes" id="UP001165289"/>
    </source>
</evidence>
<evidence type="ECO:0000256" key="1">
    <source>
        <dbReference type="SAM" id="MobiDB-lite"/>
    </source>
</evidence>